<dbReference type="GO" id="GO:0008615">
    <property type="term" value="P:pyridoxine biosynthetic process"/>
    <property type="evidence" value="ECO:0007669"/>
    <property type="project" value="InterPro"/>
</dbReference>
<accession>A0A238IZM8</accession>
<evidence type="ECO:0000256" key="4">
    <source>
        <dbReference type="ARBA" id="ARBA00023002"/>
    </source>
</evidence>
<dbReference type="Gene3D" id="2.30.110.10">
    <property type="entry name" value="Electron Transport, Fmn-binding Protein, Chain A"/>
    <property type="match status" value="1"/>
</dbReference>
<evidence type="ECO:0000256" key="3">
    <source>
        <dbReference type="ARBA" id="ARBA00022643"/>
    </source>
</evidence>
<dbReference type="InterPro" id="IPR012349">
    <property type="entry name" value="Split_barrel_FMN-bd"/>
</dbReference>
<dbReference type="EMBL" id="FXXQ01000006">
    <property type="protein sequence ID" value="SMX23846.1"/>
    <property type="molecule type" value="Genomic_DNA"/>
</dbReference>
<feature type="domain" description="Pyridoxamine 5'-phosphate oxidase Alr4036 family FMN-binding" evidence="5">
    <location>
        <begin position="19"/>
        <end position="98"/>
    </location>
</feature>
<dbReference type="GO" id="GO:0010181">
    <property type="term" value="F:FMN binding"/>
    <property type="evidence" value="ECO:0007669"/>
    <property type="project" value="InterPro"/>
</dbReference>
<dbReference type="Proteomes" id="UP000201838">
    <property type="component" value="Unassembled WGS sequence"/>
</dbReference>
<sequence length="182" mass="20134">MSDALTSLDGTYETIWRLLEDGAKSKTSAASNLVLATASKAHGPSVRIVVLRDADQASEVLRIFTHAASRKVIDLNDNERAEILVWDPEQQFQIRLSVSVRMSRIDDKTWESLGTGTRLNYAIDPAPGTPIARPEIAQQASPHQHQMLALDARIRKIETLHISPDGLKRAVFENGTSQWIAP</sequence>
<dbReference type="SUPFAM" id="SSF50475">
    <property type="entry name" value="FMN-binding split barrel"/>
    <property type="match status" value="1"/>
</dbReference>
<gene>
    <name evidence="6" type="ORF">BOA8489_01959</name>
</gene>
<dbReference type="InterPro" id="IPR000659">
    <property type="entry name" value="Pyridox_Oxase"/>
</dbReference>
<evidence type="ECO:0000256" key="1">
    <source>
        <dbReference type="ARBA" id="ARBA00001917"/>
    </source>
</evidence>
<evidence type="ECO:0000259" key="5">
    <source>
        <dbReference type="Pfam" id="PF12766"/>
    </source>
</evidence>
<reference evidence="6 7" key="1">
    <citation type="submission" date="2017-05" db="EMBL/GenBank/DDBJ databases">
        <authorList>
            <person name="Song R."/>
            <person name="Chenine A.L."/>
            <person name="Ruprecht R.M."/>
        </authorList>
    </citation>
    <scope>NUCLEOTIDE SEQUENCE [LARGE SCALE GENOMIC DNA]</scope>
    <source>
        <strain evidence="6 7">CECT 8489</strain>
    </source>
</reference>
<dbReference type="AlphaFoldDB" id="A0A238IZM8"/>
<keyword evidence="4" id="KW-0560">Oxidoreductase</keyword>
<evidence type="ECO:0000313" key="7">
    <source>
        <dbReference type="Proteomes" id="UP000201838"/>
    </source>
</evidence>
<name>A0A238IZM8_9RHOB</name>
<keyword evidence="2" id="KW-0285">Flavoprotein</keyword>
<evidence type="ECO:0000256" key="2">
    <source>
        <dbReference type="ARBA" id="ARBA00022630"/>
    </source>
</evidence>
<dbReference type="Pfam" id="PF12766">
    <property type="entry name" value="Pyridox_oxase_2"/>
    <property type="match status" value="1"/>
</dbReference>
<dbReference type="GO" id="GO:0004733">
    <property type="term" value="F:pyridoxamine phosphate oxidase activity"/>
    <property type="evidence" value="ECO:0007669"/>
    <property type="project" value="InterPro"/>
</dbReference>
<protein>
    <submittedName>
        <fullName evidence="6">Pyridoxamine 5'-phosphate oxidase</fullName>
    </submittedName>
</protein>
<dbReference type="RefSeq" id="WP_093973828.1">
    <property type="nucleotide sequence ID" value="NZ_FXXQ01000006.1"/>
</dbReference>
<keyword evidence="3" id="KW-0288">FMN</keyword>
<dbReference type="PANTHER" id="PTHR10851:SF3">
    <property type="entry name" value="PYRIDOXINE_PYRIDOXAMINE 5'-PHOSPHATE OXIDASE 2"/>
    <property type="match status" value="1"/>
</dbReference>
<dbReference type="OrthoDB" id="5120525at2"/>
<organism evidence="6 7">
    <name type="scientific">Boseongicola aestuarii</name>
    <dbReference type="NCBI Taxonomy" id="1470561"/>
    <lineage>
        <taxon>Bacteria</taxon>
        <taxon>Pseudomonadati</taxon>
        <taxon>Pseudomonadota</taxon>
        <taxon>Alphaproteobacteria</taxon>
        <taxon>Rhodobacterales</taxon>
        <taxon>Paracoccaceae</taxon>
        <taxon>Boseongicola</taxon>
    </lineage>
</organism>
<evidence type="ECO:0000313" key="6">
    <source>
        <dbReference type="EMBL" id="SMX23846.1"/>
    </source>
</evidence>
<dbReference type="InterPro" id="IPR024624">
    <property type="entry name" value="Pyridox_Oxase_Alr4036_FMN-bd"/>
</dbReference>
<keyword evidence="7" id="KW-1185">Reference proteome</keyword>
<proteinExistence type="predicted"/>
<comment type="cofactor">
    <cofactor evidence="1">
        <name>FMN</name>
        <dbReference type="ChEBI" id="CHEBI:58210"/>
    </cofactor>
</comment>
<dbReference type="PANTHER" id="PTHR10851">
    <property type="entry name" value="PYRIDOXINE-5-PHOSPHATE OXIDASE"/>
    <property type="match status" value="1"/>
</dbReference>